<evidence type="ECO:0000256" key="13">
    <source>
        <dbReference type="ARBA" id="ARBA00024209"/>
    </source>
</evidence>
<feature type="region of interest" description="Disordered" evidence="15">
    <location>
        <begin position="206"/>
        <end position="237"/>
    </location>
</feature>
<keyword evidence="10" id="KW-0862">Zinc</keyword>
<dbReference type="CDD" id="cd16461">
    <property type="entry name" value="RING-H2_EL5-like"/>
    <property type="match status" value="1"/>
</dbReference>
<evidence type="ECO:0000256" key="16">
    <source>
        <dbReference type="SAM" id="Phobius"/>
    </source>
</evidence>
<dbReference type="PANTHER" id="PTHR46913">
    <property type="entry name" value="RING-H2 FINGER PROTEIN ATL16"/>
    <property type="match status" value="1"/>
</dbReference>
<dbReference type="InterPro" id="IPR013083">
    <property type="entry name" value="Znf_RING/FYVE/PHD"/>
</dbReference>
<evidence type="ECO:0000256" key="6">
    <source>
        <dbReference type="ARBA" id="ARBA00022692"/>
    </source>
</evidence>
<feature type="transmembrane region" description="Helical" evidence="16">
    <location>
        <begin position="57"/>
        <end position="79"/>
    </location>
</feature>
<evidence type="ECO:0000256" key="12">
    <source>
        <dbReference type="ARBA" id="ARBA00023136"/>
    </source>
</evidence>
<keyword evidence="6 16" id="KW-0812">Transmembrane</keyword>
<feature type="compositionally biased region" description="Basic and acidic residues" evidence="15">
    <location>
        <begin position="206"/>
        <end position="222"/>
    </location>
</feature>
<dbReference type="InterPro" id="IPR044600">
    <property type="entry name" value="ATL1/ATL16-like"/>
</dbReference>
<organism evidence="18 19">
    <name type="scientific">Saponaria officinalis</name>
    <name type="common">Common soapwort</name>
    <name type="synonym">Lychnis saponaria</name>
    <dbReference type="NCBI Taxonomy" id="3572"/>
    <lineage>
        <taxon>Eukaryota</taxon>
        <taxon>Viridiplantae</taxon>
        <taxon>Streptophyta</taxon>
        <taxon>Embryophyta</taxon>
        <taxon>Tracheophyta</taxon>
        <taxon>Spermatophyta</taxon>
        <taxon>Magnoliopsida</taxon>
        <taxon>eudicotyledons</taxon>
        <taxon>Gunneridae</taxon>
        <taxon>Pentapetalae</taxon>
        <taxon>Caryophyllales</taxon>
        <taxon>Caryophyllaceae</taxon>
        <taxon>Caryophylleae</taxon>
        <taxon>Saponaria</taxon>
    </lineage>
</organism>
<evidence type="ECO:0000259" key="17">
    <source>
        <dbReference type="PROSITE" id="PS50089"/>
    </source>
</evidence>
<dbReference type="GO" id="GO:0016567">
    <property type="term" value="P:protein ubiquitination"/>
    <property type="evidence" value="ECO:0007669"/>
    <property type="project" value="InterPro"/>
</dbReference>
<comment type="catalytic activity">
    <reaction evidence="1">
        <text>S-ubiquitinyl-[E2 ubiquitin-conjugating enzyme]-L-cysteine + [acceptor protein]-L-lysine = [E2 ubiquitin-conjugating enzyme]-L-cysteine + N(6)-ubiquitinyl-[acceptor protein]-L-lysine.</text>
        <dbReference type="EC" id="2.3.2.27"/>
    </reaction>
</comment>
<dbReference type="Proteomes" id="UP001443914">
    <property type="component" value="Unassembled WGS sequence"/>
</dbReference>
<name>A0AAW1H3G0_SAPOF</name>
<reference evidence="18" key="1">
    <citation type="submission" date="2024-03" db="EMBL/GenBank/DDBJ databases">
        <title>WGS assembly of Saponaria officinalis var. Norfolk2.</title>
        <authorList>
            <person name="Jenkins J."/>
            <person name="Shu S."/>
            <person name="Grimwood J."/>
            <person name="Barry K."/>
            <person name="Goodstein D."/>
            <person name="Schmutz J."/>
            <person name="Leebens-Mack J."/>
            <person name="Osbourn A."/>
        </authorList>
    </citation>
    <scope>NUCLEOTIDE SEQUENCE [LARGE SCALE GENOMIC DNA]</scope>
    <source>
        <strain evidence="18">JIC</strain>
    </source>
</reference>
<evidence type="ECO:0000256" key="15">
    <source>
        <dbReference type="SAM" id="MobiDB-lite"/>
    </source>
</evidence>
<evidence type="ECO:0000256" key="3">
    <source>
        <dbReference type="ARBA" id="ARBA00004906"/>
    </source>
</evidence>
<comment type="pathway">
    <text evidence="3">Protein modification; protein ubiquitination.</text>
</comment>
<dbReference type="AlphaFoldDB" id="A0AAW1H3G0"/>
<sequence>MAEPPIPSAGLRCIFTHCDKTTHPCAYVIACENISPPPPPPPMHPLAAAAQSRMAPFLIATVCILGISFLLLTTCTIILRWRFTRHRRRGGNSSADAPDDGDDGADHSVVDHPIWHITTVGLQQSVIDSITAFKYKKLDHFLTDKSECTVCLTEFEEDDDLRLLPKCSHAFHMSCIDVWLRSHKNCPLCRAPVVNEGFTGTNFGARSDRWSNRQDTPLRDSEIIGESSSGDTTNDSGELPVQGIRIAEILNKNGGLRVHSDLGVYYRFKRVDEEECVLEPIKRSLSFNAVAAASCISKVNEGLCYSTSGGGNAACAVQEMKIDIEDGAKRGTSMSGLLLMKTSSIAPSLQKGSVSMKRSMSSGSKLFSFRRTKSQASILPL</sequence>
<evidence type="ECO:0000256" key="9">
    <source>
        <dbReference type="ARBA" id="ARBA00022786"/>
    </source>
</evidence>
<dbReference type="GO" id="GO:0008270">
    <property type="term" value="F:zinc ion binding"/>
    <property type="evidence" value="ECO:0007669"/>
    <property type="project" value="UniProtKB-KW"/>
</dbReference>
<dbReference type="PANTHER" id="PTHR46913:SF19">
    <property type="entry name" value="RING-TYPE E3 UBIQUITIN TRANSFERASE"/>
    <property type="match status" value="1"/>
</dbReference>
<keyword evidence="8 14" id="KW-0863">Zinc-finger</keyword>
<dbReference type="PROSITE" id="PS50089">
    <property type="entry name" value="ZF_RING_2"/>
    <property type="match status" value="1"/>
</dbReference>
<keyword evidence="19" id="KW-1185">Reference proteome</keyword>
<dbReference type="EMBL" id="JBDFQZ010000013">
    <property type="protein sequence ID" value="KAK9670687.1"/>
    <property type="molecule type" value="Genomic_DNA"/>
</dbReference>
<dbReference type="SUPFAM" id="SSF57850">
    <property type="entry name" value="RING/U-box"/>
    <property type="match status" value="1"/>
</dbReference>
<evidence type="ECO:0000313" key="19">
    <source>
        <dbReference type="Proteomes" id="UP001443914"/>
    </source>
</evidence>
<evidence type="ECO:0000256" key="5">
    <source>
        <dbReference type="ARBA" id="ARBA00022679"/>
    </source>
</evidence>
<comment type="caution">
    <text evidence="18">The sequence shown here is derived from an EMBL/GenBank/DDBJ whole genome shotgun (WGS) entry which is preliminary data.</text>
</comment>
<accession>A0AAW1H3G0</accession>
<dbReference type="Pfam" id="PF13639">
    <property type="entry name" value="zf-RING_2"/>
    <property type="match status" value="1"/>
</dbReference>
<evidence type="ECO:0000256" key="4">
    <source>
        <dbReference type="ARBA" id="ARBA00012483"/>
    </source>
</evidence>
<keyword evidence="9" id="KW-0833">Ubl conjugation pathway</keyword>
<evidence type="ECO:0000256" key="14">
    <source>
        <dbReference type="PROSITE-ProRule" id="PRU00175"/>
    </source>
</evidence>
<comment type="similarity">
    <text evidence="13">Belongs to the RING-type zinc finger family. ATL subfamily.</text>
</comment>
<feature type="compositionally biased region" description="Polar residues" evidence="15">
    <location>
        <begin position="226"/>
        <end position="236"/>
    </location>
</feature>
<dbReference type="GO" id="GO:0061630">
    <property type="term" value="F:ubiquitin protein ligase activity"/>
    <property type="evidence" value="ECO:0007669"/>
    <property type="project" value="UniProtKB-EC"/>
</dbReference>
<proteinExistence type="inferred from homology"/>
<evidence type="ECO:0000256" key="2">
    <source>
        <dbReference type="ARBA" id="ARBA00004167"/>
    </source>
</evidence>
<evidence type="ECO:0000256" key="11">
    <source>
        <dbReference type="ARBA" id="ARBA00022989"/>
    </source>
</evidence>
<dbReference type="EC" id="2.3.2.27" evidence="4"/>
<keyword evidence="7" id="KW-0479">Metal-binding</keyword>
<feature type="domain" description="RING-type" evidence="17">
    <location>
        <begin position="148"/>
        <end position="190"/>
    </location>
</feature>
<dbReference type="FunFam" id="3.30.40.10:FF:000187">
    <property type="entry name" value="E3 ubiquitin-protein ligase ATL6"/>
    <property type="match status" value="1"/>
</dbReference>
<dbReference type="InterPro" id="IPR001841">
    <property type="entry name" value="Znf_RING"/>
</dbReference>
<evidence type="ECO:0000256" key="10">
    <source>
        <dbReference type="ARBA" id="ARBA00022833"/>
    </source>
</evidence>
<evidence type="ECO:0000256" key="7">
    <source>
        <dbReference type="ARBA" id="ARBA00022723"/>
    </source>
</evidence>
<gene>
    <name evidence="18" type="ORF">RND81_13G218200</name>
</gene>
<dbReference type="Gene3D" id="3.30.40.10">
    <property type="entry name" value="Zinc/RING finger domain, C3HC4 (zinc finger)"/>
    <property type="match status" value="1"/>
</dbReference>
<comment type="subcellular location">
    <subcellularLocation>
        <location evidence="2">Membrane</location>
        <topology evidence="2">Single-pass membrane protein</topology>
    </subcellularLocation>
</comment>
<keyword evidence="11 16" id="KW-1133">Transmembrane helix</keyword>
<dbReference type="GO" id="GO:0016020">
    <property type="term" value="C:membrane"/>
    <property type="evidence" value="ECO:0007669"/>
    <property type="project" value="UniProtKB-SubCell"/>
</dbReference>
<keyword evidence="12 16" id="KW-0472">Membrane</keyword>
<dbReference type="SMART" id="SM00184">
    <property type="entry name" value="RING"/>
    <property type="match status" value="1"/>
</dbReference>
<protein>
    <recommendedName>
        <fullName evidence="4">RING-type E3 ubiquitin transferase</fullName>
        <ecNumber evidence="4">2.3.2.27</ecNumber>
    </recommendedName>
</protein>
<evidence type="ECO:0000313" key="18">
    <source>
        <dbReference type="EMBL" id="KAK9670687.1"/>
    </source>
</evidence>
<evidence type="ECO:0000256" key="1">
    <source>
        <dbReference type="ARBA" id="ARBA00000900"/>
    </source>
</evidence>
<evidence type="ECO:0000256" key="8">
    <source>
        <dbReference type="ARBA" id="ARBA00022771"/>
    </source>
</evidence>
<keyword evidence="5" id="KW-0808">Transferase</keyword>